<dbReference type="InterPro" id="IPR036397">
    <property type="entry name" value="RNaseH_sf"/>
</dbReference>
<name>A0A0A9Y555_LYGHE</name>
<reference evidence="2" key="2">
    <citation type="submission" date="2014-07" db="EMBL/GenBank/DDBJ databases">
        <authorList>
            <person name="Hull J."/>
        </authorList>
    </citation>
    <scope>NUCLEOTIDE SEQUENCE</scope>
</reference>
<dbReference type="GO" id="GO:0003676">
    <property type="term" value="F:nucleic acid binding"/>
    <property type="evidence" value="ECO:0007669"/>
    <property type="project" value="InterPro"/>
</dbReference>
<dbReference type="EMBL" id="GBHO01015422">
    <property type="protein sequence ID" value="JAG28182.1"/>
    <property type="molecule type" value="Transcribed_RNA"/>
</dbReference>
<dbReference type="GO" id="GO:0004523">
    <property type="term" value="F:RNA-DNA hybrid ribonuclease activity"/>
    <property type="evidence" value="ECO:0007669"/>
    <property type="project" value="InterPro"/>
</dbReference>
<organism evidence="2">
    <name type="scientific">Lygus hesperus</name>
    <name type="common">Western plant bug</name>
    <dbReference type="NCBI Taxonomy" id="30085"/>
    <lineage>
        <taxon>Eukaryota</taxon>
        <taxon>Metazoa</taxon>
        <taxon>Ecdysozoa</taxon>
        <taxon>Arthropoda</taxon>
        <taxon>Hexapoda</taxon>
        <taxon>Insecta</taxon>
        <taxon>Pterygota</taxon>
        <taxon>Neoptera</taxon>
        <taxon>Paraneoptera</taxon>
        <taxon>Hemiptera</taxon>
        <taxon>Heteroptera</taxon>
        <taxon>Panheteroptera</taxon>
        <taxon>Cimicomorpha</taxon>
        <taxon>Miridae</taxon>
        <taxon>Mirini</taxon>
        <taxon>Lygus</taxon>
    </lineage>
</organism>
<gene>
    <name evidence="2" type="primary">rnhA_11</name>
    <name evidence="2" type="ORF">CM83_2506</name>
</gene>
<protein>
    <submittedName>
        <fullName evidence="2">Ribonuclease H</fullName>
    </submittedName>
</protein>
<feature type="non-terminal residue" evidence="2">
    <location>
        <position position="144"/>
    </location>
</feature>
<proteinExistence type="predicted"/>
<dbReference type="CDD" id="cd09276">
    <property type="entry name" value="Rnase_HI_RT_non_LTR"/>
    <property type="match status" value="1"/>
</dbReference>
<dbReference type="AlphaFoldDB" id="A0A0A9Y555"/>
<dbReference type="InterPro" id="IPR002156">
    <property type="entry name" value="RNaseH_domain"/>
</dbReference>
<dbReference type="Gene3D" id="3.30.420.10">
    <property type="entry name" value="Ribonuclease H-like superfamily/Ribonuclease H"/>
    <property type="match status" value="1"/>
</dbReference>
<dbReference type="PROSITE" id="PS50879">
    <property type="entry name" value="RNASE_H_1"/>
    <property type="match status" value="1"/>
</dbReference>
<dbReference type="InterPro" id="IPR012337">
    <property type="entry name" value="RNaseH-like_sf"/>
</dbReference>
<reference evidence="2" key="1">
    <citation type="journal article" date="2014" name="PLoS ONE">
        <title>Transcriptome-Based Identification of ABC Transporters in the Western Tarnished Plant Bug Lygus hesperus.</title>
        <authorList>
            <person name="Hull J.J."/>
            <person name="Chaney K."/>
            <person name="Geib S.M."/>
            <person name="Fabrick J.A."/>
            <person name="Brent C.S."/>
            <person name="Walsh D."/>
            <person name="Lavine L.C."/>
        </authorList>
    </citation>
    <scope>NUCLEOTIDE SEQUENCE</scope>
</reference>
<evidence type="ECO:0000313" key="2">
    <source>
        <dbReference type="EMBL" id="JAG28182.1"/>
    </source>
</evidence>
<feature type="domain" description="RNase H type-1" evidence="1">
    <location>
        <begin position="45"/>
        <end position="144"/>
    </location>
</feature>
<dbReference type="SUPFAM" id="SSF53098">
    <property type="entry name" value="Ribonuclease H-like"/>
    <property type="match status" value="1"/>
</dbReference>
<sequence length="144" mass="16136">MSYDVCQVPKHIYEGHNLFWVGKKANLNPLEMRRLTLEHIQNKYPDVQQRVYTDGSKLANGRCAAAYYCDKLRIASGTRMHDNCSIFHAELTAILLGLQHILDSLSTPISAILLTDSQSALIALKNIKLGDNPPFICQQILAIV</sequence>
<accession>A0A0A9Y555</accession>
<evidence type="ECO:0000259" key="1">
    <source>
        <dbReference type="PROSITE" id="PS50879"/>
    </source>
</evidence>